<keyword evidence="4" id="KW-0479">Metal-binding</keyword>
<evidence type="ECO:0000256" key="4">
    <source>
        <dbReference type="ARBA" id="ARBA00022723"/>
    </source>
</evidence>
<proteinExistence type="inferred from homology"/>
<dbReference type="Proteomes" id="UP000070657">
    <property type="component" value="Unassembled WGS sequence"/>
</dbReference>
<dbReference type="InterPro" id="IPR033749">
    <property type="entry name" value="Polyprenyl_synt_CS"/>
</dbReference>
<dbReference type="PATRIC" id="fig|1698265.3.peg.135"/>
<evidence type="ECO:0000256" key="2">
    <source>
        <dbReference type="ARBA" id="ARBA00006706"/>
    </source>
</evidence>
<dbReference type="PANTHER" id="PTHR12001">
    <property type="entry name" value="GERANYLGERANYL PYROPHOSPHATE SYNTHASE"/>
    <property type="match status" value="1"/>
</dbReference>
<dbReference type="PANTHER" id="PTHR12001:SF85">
    <property type="entry name" value="SHORT CHAIN ISOPRENYL DIPHOSPHATE SYNTHASE"/>
    <property type="match status" value="1"/>
</dbReference>
<dbReference type="GO" id="GO:0004659">
    <property type="term" value="F:prenyltransferase activity"/>
    <property type="evidence" value="ECO:0007669"/>
    <property type="project" value="InterPro"/>
</dbReference>
<dbReference type="Gene3D" id="1.10.600.10">
    <property type="entry name" value="Farnesyl Diphosphate Synthase"/>
    <property type="match status" value="1"/>
</dbReference>
<protein>
    <recommendedName>
        <fullName evidence="9">Polyprenyl synthetase</fullName>
    </recommendedName>
</protein>
<evidence type="ECO:0000313" key="7">
    <source>
        <dbReference type="EMBL" id="KXA93661.1"/>
    </source>
</evidence>
<dbReference type="InterPro" id="IPR000092">
    <property type="entry name" value="Polyprenyl_synt"/>
</dbReference>
<name>A0A133UHH2_9EURY</name>
<dbReference type="SUPFAM" id="SSF48576">
    <property type="entry name" value="Terpenoid synthases"/>
    <property type="match status" value="1"/>
</dbReference>
<dbReference type="AlphaFoldDB" id="A0A133UHH2"/>
<comment type="cofactor">
    <cofactor evidence="1">
        <name>Mg(2+)</name>
        <dbReference type="ChEBI" id="CHEBI:18420"/>
    </cofactor>
</comment>
<evidence type="ECO:0000313" key="8">
    <source>
        <dbReference type="Proteomes" id="UP000070657"/>
    </source>
</evidence>
<evidence type="ECO:0000256" key="5">
    <source>
        <dbReference type="ARBA" id="ARBA00022842"/>
    </source>
</evidence>
<dbReference type="EMBL" id="LHXP01000012">
    <property type="protein sequence ID" value="KXA93661.1"/>
    <property type="molecule type" value="Genomic_DNA"/>
</dbReference>
<keyword evidence="8" id="KW-1185">Reference proteome</keyword>
<dbReference type="InterPro" id="IPR008949">
    <property type="entry name" value="Isoprenoid_synthase_dom_sf"/>
</dbReference>
<evidence type="ECO:0008006" key="9">
    <source>
        <dbReference type="Google" id="ProtNLM"/>
    </source>
</evidence>
<evidence type="ECO:0000256" key="1">
    <source>
        <dbReference type="ARBA" id="ARBA00001946"/>
    </source>
</evidence>
<evidence type="ECO:0000256" key="3">
    <source>
        <dbReference type="ARBA" id="ARBA00022679"/>
    </source>
</evidence>
<dbReference type="PROSITE" id="PS00723">
    <property type="entry name" value="POLYPRENYL_SYNTHASE_1"/>
    <property type="match status" value="1"/>
</dbReference>
<comment type="caution">
    <text evidence="7">The sequence shown here is derived from an EMBL/GenBank/DDBJ whole genome shotgun (WGS) entry which is preliminary data.</text>
</comment>
<evidence type="ECO:0000256" key="6">
    <source>
        <dbReference type="RuleBase" id="RU004466"/>
    </source>
</evidence>
<dbReference type="GO" id="GO:0046872">
    <property type="term" value="F:metal ion binding"/>
    <property type="evidence" value="ECO:0007669"/>
    <property type="project" value="UniProtKB-KW"/>
</dbReference>
<keyword evidence="3 6" id="KW-0808">Transferase</keyword>
<keyword evidence="5" id="KW-0460">Magnesium</keyword>
<comment type="similarity">
    <text evidence="2 6">Belongs to the FPP/GGPP synthase family.</text>
</comment>
<dbReference type="PROSITE" id="PS00444">
    <property type="entry name" value="POLYPRENYL_SYNTHASE_2"/>
    <property type="match status" value="1"/>
</dbReference>
<dbReference type="GO" id="GO:0008299">
    <property type="term" value="P:isoprenoid biosynthetic process"/>
    <property type="evidence" value="ECO:0007669"/>
    <property type="project" value="InterPro"/>
</dbReference>
<dbReference type="Pfam" id="PF00348">
    <property type="entry name" value="polyprenyl_synt"/>
    <property type="match status" value="1"/>
</dbReference>
<dbReference type="SFLD" id="SFLDG01017">
    <property type="entry name" value="Polyprenyl_Transferase_Like"/>
    <property type="match status" value="1"/>
</dbReference>
<gene>
    <name evidence="7" type="ORF">AKJ66_01510</name>
</gene>
<dbReference type="CDD" id="cd00685">
    <property type="entry name" value="Trans_IPPS_HT"/>
    <property type="match status" value="1"/>
</dbReference>
<organism evidence="7 8">
    <name type="scientific">candidate division MSBL1 archaeon SCGC-AAA259E22</name>
    <dbReference type="NCBI Taxonomy" id="1698265"/>
    <lineage>
        <taxon>Archaea</taxon>
        <taxon>Methanobacteriati</taxon>
        <taxon>Methanobacteriota</taxon>
        <taxon>candidate division MSBL1</taxon>
    </lineage>
</organism>
<reference evidence="7 8" key="1">
    <citation type="journal article" date="2016" name="Sci. Rep.">
        <title>Metabolic traits of an uncultured archaeal lineage -MSBL1- from brine pools of the Red Sea.</title>
        <authorList>
            <person name="Mwirichia R."/>
            <person name="Alam I."/>
            <person name="Rashid M."/>
            <person name="Vinu M."/>
            <person name="Ba-Alawi W."/>
            <person name="Anthony Kamau A."/>
            <person name="Kamanda Ngugi D."/>
            <person name="Goker M."/>
            <person name="Klenk H.P."/>
            <person name="Bajic V."/>
            <person name="Stingl U."/>
        </authorList>
    </citation>
    <scope>NUCLEOTIDE SEQUENCE [LARGE SCALE GENOMIC DNA]</scope>
    <source>
        <strain evidence="7">SCGC-AAA259E22</strain>
    </source>
</reference>
<sequence length="340" mass="38863">MELRENRKKVNSWLKNFLSSQEIEREEVEEVFDEIPDFLLRGGKRVRPALFFEGYKIGDGERLEECGKASISIELCHNFFLIHDDIMDRDKLRRGGKTLHKAYEEKFDAWTSISLAINTGDYTNALSFESILDTNFSTDKKLKVIEEFVEMRKKVFEGQCLDLILHETPLSDVRVKDVLDLHRLKTADYTISRPLKMGFSLSPKSGGPDSEKTVEKLETYGRKIGTAFQIKDDLLGLFGKEEETGKPVTSDIEEGKRTLPLVIAYRRGTESQKEKMKSIVGSKPSENEFKTIREIIRKTGAKRKGEEMAEEMVEEGKRAVGGIESDSLVDLANFIIERSY</sequence>
<accession>A0A133UHH2</accession>
<dbReference type="SFLD" id="SFLDS00005">
    <property type="entry name" value="Isoprenoid_Synthase_Type_I"/>
    <property type="match status" value="1"/>
</dbReference>